<reference evidence="2 3" key="1">
    <citation type="submission" date="2017-06" db="EMBL/GenBank/DDBJ databases">
        <authorList>
            <person name="Kim H.J."/>
            <person name="Triplett B.A."/>
        </authorList>
    </citation>
    <scope>NUCLEOTIDE SEQUENCE [LARGE SCALE GENOMIC DNA]</scope>
    <source>
        <strain evidence="2 3">DSM 25597</strain>
    </source>
</reference>
<accession>A0A239B467</accession>
<dbReference type="RefSeq" id="WP_089372542.1">
    <property type="nucleotide sequence ID" value="NZ_BMEP01000006.1"/>
</dbReference>
<keyword evidence="3" id="KW-1185">Reference proteome</keyword>
<evidence type="ECO:0000313" key="3">
    <source>
        <dbReference type="Proteomes" id="UP000198379"/>
    </source>
</evidence>
<protein>
    <submittedName>
        <fullName evidence="2">Uncharacterized protein</fullName>
    </submittedName>
</protein>
<name>A0A239B467_9FLAO</name>
<gene>
    <name evidence="2" type="ORF">SAMN06265376_105296</name>
</gene>
<keyword evidence="1" id="KW-1133">Transmembrane helix</keyword>
<dbReference type="EMBL" id="FZNY01000005">
    <property type="protein sequence ID" value="SNS02028.1"/>
    <property type="molecule type" value="Genomic_DNA"/>
</dbReference>
<dbReference type="AlphaFoldDB" id="A0A239B467"/>
<feature type="transmembrane region" description="Helical" evidence="1">
    <location>
        <begin position="77"/>
        <end position="94"/>
    </location>
</feature>
<evidence type="ECO:0000256" key="1">
    <source>
        <dbReference type="SAM" id="Phobius"/>
    </source>
</evidence>
<evidence type="ECO:0000313" key="2">
    <source>
        <dbReference type="EMBL" id="SNS02028.1"/>
    </source>
</evidence>
<keyword evidence="1" id="KW-0472">Membrane</keyword>
<sequence>MDTNKDIPKNTDYQVPEDYFIDFQERLEVQIEFEEIVGTKKTSGFIVPEGYFSTFTEKVTSQVQETTKVVSLFKTKWMYAVASVAAIIILVFLLRSPNTITPFEDLESDTIASYLETDNYLISDYELGELLTDDELDDLSDNIQLEDTEVLEYLDITTDPYDLMIQ</sequence>
<proteinExistence type="predicted"/>
<dbReference type="OrthoDB" id="981524at2"/>
<keyword evidence="1" id="KW-0812">Transmembrane</keyword>
<organism evidence="2 3">
    <name type="scientific">Dokdonia pacifica</name>
    <dbReference type="NCBI Taxonomy" id="1627892"/>
    <lineage>
        <taxon>Bacteria</taxon>
        <taxon>Pseudomonadati</taxon>
        <taxon>Bacteroidota</taxon>
        <taxon>Flavobacteriia</taxon>
        <taxon>Flavobacteriales</taxon>
        <taxon>Flavobacteriaceae</taxon>
        <taxon>Dokdonia</taxon>
    </lineage>
</organism>
<dbReference type="Proteomes" id="UP000198379">
    <property type="component" value="Unassembled WGS sequence"/>
</dbReference>